<comment type="caution">
    <text evidence="16">The sequence shown here is derived from an EMBL/GenBank/DDBJ whole genome shotgun (WGS) entry which is preliminary data.</text>
</comment>
<feature type="binding site" evidence="9 11">
    <location>
        <begin position="50"/>
        <end position="53"/>
    </location>
    <ligand>
        <name>substrate</name>
    </ligand>
</feature>
<feature type="domain" description="Glutamyl-tRNA reductase N-terminal" evidence="15">
    <location>
        <begin position="8"/>
        <end position="156"/>
    </location>
</feature>
<keyword evidence="5 9" id="KW-0560">Oxidoreductase</keyword>
<evidence type="ECO:0000256" key="4">
    <source>
        <dbReference type="ARBA" id="ARBA00022857"/>
    </source>
</evidence>
<proteinExistence type="inferred from homology"/>
<name>A0A4Y8PCJ1_9BACT</name>
<dbReference type="Proteomes" id="UP000297713">
    <property type="component" value="Unassembled WGS sequence"/>
</dbReference>
<dbReference type="EC" id="1.2.1.70" evidence="3 9"/>
<dbReference type="UniPathway" id="UPA00251">
    <property type="reaction ID" value="UER00316"/>
</dbReference>
<comment type="similarity">
    <text evidence="2 9">Belongs to the glutamyl-tRNA reductase family.</text>
</comment>
<comment type="pathway">
    <text evidence="1 9">Porphyrin-containing compound metabolism; protoporphyrin-IX biosynthesis; 5-aminolevulinate from L-glutamyl-tRNA(Glu): step 1/2.</text>
</comment>
<dbReference type="RefSeq" id="WP_134439946.1">
    <property type="nucleotide sequence ID" value="NZ_CP065957.1"/>
</dbReference>
<protein>
    <recommendedName>
        <fullName evidence="8 9">Glutamyl-tRNA reductase</fullName>
        <shortName evidence="9">GluTR</shortName>
        <ecNumber evidence="3 9">1.2.1.70</ecNumber>
    </recommendedName>
</protein>
<reference evidence="16 17" key="1">
    <citation type="submission" date="2016-05" db="EMBL/GenBank/DDBJ databases">
        <title>Diversity and Homogeneity among Thermoacidophilic Verrucomicrobia Methanotrophs Linked with Geographical Origin.</title>
        <authorList>
            <person name="Erikstad H.-A."/>
            <person name="Smestad N.B."/>
            <person name="Ceballos R.M."/>
            <person name="Birkeland N.-K."/>
        </authorList>
    </citation>
    <scope>NUCLEOTIDE SEQUENCE [LARGE SCALE GENOMIC DNA]</scope>
    <source>
        <strain evidence="16 17">Phi</strain>
    </source>
</reference>
<evidence type="ECO:0000259" key="14">
    <source>
        <dbReference type="Pfam" id="PF01488"/>
    </source>
</evidence>
<evidence type="ECO:0000256" key="5">
    <source>
        <dbReference type="ARBA" id="ARBA00023002"/>
    </source>
</evidence>
<dbReference type="InterPro" id="IPR000343">
    <property type="entry name" value="4pyrrol_synth_GluRdtase"/>
</dbReference>
<dbReference type="OrthoDB" id="110209at2"/>
<feature type="binding site" evidence="9 11">
    <location>
        <begin position="114"/>
        <end position="116"/>
    </location>
    <ligand>
        <name>substrate</name>
    </ligand>
</feature>
<dbReference type="FunFam" id="3.40.50.720:FF:000031">
    <property type="entry name" value="Glutamyl-tRNA reductase"/>
    <property type="match status" value="1"/>
</dbReference>
<comment type="subunit">
    <text evidence="9">Homodimer.</text>
</comment>
<feature type="site" description="Important for activity" evidence="9 13">
    <location>
        <position position="99"/>
    </location>
</feature>
<feature type="active site" description="Nucleophile" evidence="9 10">
    <location>
        <position position="51"/>
    </location>
</feature>
<evidence type="ECO:0000256" key="7">
    <source>
        <dbReference type="ARBA" id="ARBA00047464"/>
    </source>
</evidence>
<keyword evidence="17" id="KW-1185">Reference proteome</keyword>
<feature type="binding site" evidence="9 12">
    <location>
        <begin position="189"/>
        <end position="194"/>
    </location>
    <ligand>
        <name>NADP(+)</name>
        <dbReference type="ChEBI" id="CHEBI:58349"/>
    </ligand>
</feature>
<comment type="catalytic activity">
    <reaction evidence="7 9">
        <text>(S)-4-amino-5-oxopentanoate + tRNA(Glu) + NADP(+) = L-glutamyl-tRNA(Glu) + NADPH + H(+)</text>
        <dbReference type="Rhea" id="RHEA:12344"/>
        <dbReference type="Rhea" id="RHEA-COMP:9663"/>
        <dbReference type="Rhea" id="RHEA-COMP:9680"/>
        <dbReference type="ChEBI" id="CHEBI:15378"/>
        <dbReference type="ChEBI" id="CHEBI:57501"/>
        <dbReference type="ChEBI" id="CHEBI:57783"/>
        <dbReference type="ChEBI" id="CHEBI:58349"/>
        <dbReference type="ChEBI" id="CHEBI:78442"/>
        <dbReference type="ChEBI" id="CHEBI:78520"/>
        <dbReference type="EC" id="1.2.1.70"/>
    </reaction>
</comment>
<dbReference type="GO" id="GO:0019353">
    <property type="term" value="P:protoporphyrinogen IX biosynthetic process from glutamate"/>
    <property type="evidence" value="ECO:0007669"/>
    <property type="project" value="TreeGrafter"/>
</dbReference>
<evidence type="ECO:0000256" key="6">
    <source>
        <dbReference type="ARBA" id="ARBA00023244"/>
    </source>
</evidence>
<evidence type="ECO:0000256" key="13">
    <source>
        <dbReference type="PIRSR" id="PIRSR000445-4"/>
    </source>
</evidence>
<dbReference type="EMBL" id="LXQC01000136">
    <property type="protein sequence ID" value="TFE68957.1"/>
    <property type="molecule type" value="Genomic_DNA"/>
</dbReference>
<keyword evidence="6 9" id="KW-0627">Porphyrin biosynthesis</keyword>
<evidence type="ECO:0000313" key="16">
    <source>
        <dbReference type="EMBL" id="TFE68957.1"/>
    </source>
</evidence>
<dbReference type="PIRSF" id="PIRSF000445">
    <property type="entry name" value="4pyrrol_synth_GluRdtase"/>
    <property type="match status" value="1"/>
</dbReference>
<evidence type="ECO:0000256" key="11">
    <source>
        <dbReference type="PIRSR" id="PIRSR000445-2"/>
    </source>
</evidence>
<dbReference type="InterPro" id="IPR006151">
    <property type="entry name" value="Shikm_DH/Glu-tRNA_Rdtase"/>
</dbReference>
<keyword evidence="4 9" id="KW-0521">NADP</keyword>
<evidence type="ECO:0000256" key="1">
    <source>
        <dbReference type="ARBA" id="ARBA00005059"/>
    </source>
</evidence>
<dbReference type="FunFam" id="3.30.460.30:FF:000001">
    <property type="entry name" value="Glutamyl-tRNA reductase"/>
    <property type="match status" value="1"/>
</dbReference>
<evidence type="ECO:0000256" key="12">
    <source>
        <dbReference type="PIRSR" id="PIRSR000445-3"/>
    </source>
</evidence>
<feature type="binding site" evidence="9 11">
    <location>
        <position position="109"/>
    </location>
    <ligand>
        <name>substrate</name>
    </ligand>
</feature>
<dbReference type="Gene3D" id="3.40.50.720">
    <property type="entry name" value="NAD(P)-binding Rossmann-like Domain"/>
    <property type="match status" value="1"/>
</dbReference>
<comment type="function">
    <text evidence="9">Catalyzes the NADPH-dependent reduction of glutamyl-tRNA(Glu) to glutamate 1-semialdehyde (GSA).</text>
</comment>
<evidence type="ECO:0000259" key="15">
    <source>
        <dbReference type="Pfam" id="PF05201"/>
    </source>
</evidence>
<evidence type="ECO:0000256" key="3">
    <source>
        <dbReference type="ARBA" id="ARBA00012970"/>
    </source>
</evidence>
<evidence type="ECO:0000256" key="9">
    <source>
        <dbReference type="HAMAP-Rule" id="MF_00087"/>
    </source>
</evidence>
<dbReference type="InterPro" id="IPR036291">
    <property type="entry name" value="NAD(P)-bd_dom_sf"/>
</dbReference>
<dbReference type="GO" id="GO:0008883">
    <property type="term" value="F:glutamyl-tRNA reductase activity"/>
    <property type="evidence" value="ECO:0007669"/>
    <property type="project" value="UniProtKB-UniRule"/>
</dbReference>
<evidence type="ECO:0000256" key="10">
    <source>
        <dbReference type="PIRSR" id="PIRSR000445-1"/>
    </source>
</evidence>
<evidence type="ECO:0000256" key="2">
    <source>
        <dbReference type="ARBA" id="ARBA00005916"/>
    </source>
</evidence>
<feature type="binding site" evidence="9 11">
    <location>
        <position position="120"/>
    </location>
    <ligand>
        <name>substrate</name>
    </ligand>
</feature>
<dbReference type="SUPFAM" id="SSF69742">
    <property type="entry name" value="Glutamyl tRNA-reductase catalytic, N-terminal domain"/>
    <property type="match status" value="1"/>
</dbReference>
<dbReference type="Pfam" id="PF05201">
    <property type="entry name" value="GlutR_N"/>
    <property type="match status" value="1"/>
</dbReference>
<dbReference type="SUPFAM" id="SSF51735">
    <property type="entry name" value="NAD(P)-binding Rossmann-fold domains"/>
    <property type="match status" value="1"/>
</dbReference>
<accession>A0A4Y8PCJ1</accession>
<evidence type="ECO:0000313" key="17">
    <source>
        <dbReference type="Proteomes" id="UP000297713"/>
    </source>
</evidence>
<comment type="domain">
    <text evidence="9">Possesses an unusual extended V-shaped dimeric structure with each monomer consisting of three distinct domains arranged along a curved 'spinal' alpha-helix. The N-terminal catalytic domain specifically recognizes the glutamate moiety of the substrate. The second domain is the NADPH-binding domain, and the third C-terminal domain is responsible for dimerization.</text>
</comment>
<sequence>MNVLVGGGLSFDTSSIELREQVAFRSDEYPQALSLMKEIMHLEEGVLLSTCNRVEFFSVSKDPHQVSKGWGEFLRIYHKKYFPFELYSQLYIGKHCIGHLFELASGLKSMVVGETEILGQLKEAYHIAKEQGMAKKYLNRLFQASFSAAKTIRSSTWITRGSISVSAVAVDLAEKLFGKLNGCSIMVVGAGAVSETTAKALQRKGGNIILVANRTYAKALELSKEIEAEAIPWTEFPSRIAKIDILISSTSAPHYIITKEKLAAYIGLRAGRPLFLIDLAVPRDIEPAVQDLEEVYCYNIDDLQSIAQQNLKDRLAEVDKCKRLIEPYVDRFYNWMVGSINSKDTQFLRNFRIA</sequence>
<dbReference type="CDD" id="cd05213">
    <property type="entry name" value="NAD_bind_Glutamyl_tRNA_reduct"/>
    <property type="match status" value="1"/>
</dbReference>
<comment type="miscellaneous">
    <text evidence="9">During catalysis, the active site Cys acts as a nucleophile attacking the alpha-carbonyl group of tRNA-bound glutamate with the formation of a thioester intermediate between enzyme and glutamate, and the concomitant release of tRNA(Glu). The thioester intermediate is finally reduced by direct hydride transfer from NADPH, to form the product GSA.</text>
</comment>
<dbReference type="PANTHER" id="PTHR43013">
    <property type="entry name" value="GLUTAMYL-TRNA REDUCTASE"/>
    <property type="match status" value="1"/>
</dbReference>
<dbReference type="Gene3D" id="3.30.460.30">
    <property type="entry name" value="Glutamyl-tRNA reductase, N-terminal domain"/>
    <property type="match status" value="1"/>
</dbReference>
<dbReference type="AlphaFoldDB" id="A0A4Y8PCJ1"/>
<gene>
    <name evidence="9" type="primary">hemA</name>
    <name evidence="16" type="ORF">A7Q10_07670</name>
</gene>
<dbReference type="PANTHER" id="PTHR43013:SF1">
    <property type="entry name" value="GLUTAMYL-TRNA REDUCTASE"/>
    <property type="match status" value="1"/>
</dbReference>
<evidence type="ECO:0000256" key="8">
    <source>
        <dbReference type="ARBA" id="ARBA00068659"/>
    </source>
</evidence>
<feature type="domain" description="Quinate/shikimate 5-dehydrogenase/glutamyl-tRNA reductase" evidence="14">
    <location>
        <begin position="171"/>
        <end position="306"/>
    </location>
</feature>
<dbReference type="InterPro" id="IPR015895">
    <property type="entry name" value="4pyrrol_synth_GluRdtase_N"/>
</dbReference>
<dbReference type="GO" id="GO:0050661">
    <property type="term" value="F:NADP binding"/>
    <property type="evidence" value="ECO:0007669"/>
    <property type="project" value="InterPro"/>
</dbReference>
<organism evidence="16 17">
    <name type="scientific">Methylacidiphilum caldifontis</name>
    <dbReference type="NCBI Taxonomy" id="2795386"/>
    <lineage>
        <taxon>Bacteria</taxon>
        <taxon>Pseudomonadati</taxon>
        <taxon>Verrucomicrobiota</taxon>
        <taxon>Methylacidiphilae</taxon>
        <taxon>Methylacidiphilales</taxon>
        <taxon>Methylacidiphilaceae</taxon>
        <taxon>Methylacidiphilum (ex Ratnadevi et al. 2023)</taxon>
    </lineage>
</organism>
<dbReference type="InterPro" id="IPR036343">
    <property type="entry name" value="GluRdtase_N_sf"/>
</dbReference>
<dbReference type="NCBIfam" id="TIGR01035">
    <property type="entry name" value="hemA"/>
    <property type="match status" value="1"/>
</dbReference>
<dbReference type="HAMAP" id="MF_00087">
    <property type="entry name" value="Glu_tRNA_reductase"/>
    <property type="match status" value="1"/>
</dbReference>
<dbReference type="Pfam" id="PF01488">
    <property type="entry name" value="Shikimate_DH"/>
    <property type="match status" value="1"/>
</dbReference>